<dbReference type="SUPFAM" id="SSF55920">
    <property type="entry name" value="Creatinase/aminopeptidase"/>
    <property type="match status" value="1"/>
</dbReference>
<evidence type="ECO:0000256" key="2">
    <source>
        <dbReference type="ARBA" id="ARBA00022723"/>
    </source>
</evidence>
<dbReference type="Pfam" id="PF01321">
    <property type="entry name" value="Creatinase_N"/>
    <property type="match status" value="1"/>
</dbReference>
<evidence type="ECO:0000313" key="7">
    <source>
        <dbReference type="EMBL" id="GLS83065.1"/>
    </source>
</evidence>
<evidence type="ECO:0000259" key="6">
    <source>
        <dbReference type="Pfam" id="PF16188"/>
    </source>
</evidence>
<keyword evidence="3" id="KW-0378">Hydrolase</keyword>
<organism evidence="7 8">
    <name type="scientific">Paraferrimonas haliotis</name>
    <dbReference type="NCBI Taxonomy" id="2013866"/>
    <lineage>
        <taxon>Bacteria</taxon>
        <taxon>Pseudomonadati</taxon>
        <taxon>Pseudomonadota</taxon>
        <taxon>Gammaproteobacteria</taxon>
        <taxon>Alteromonadales</taxon>
        <taxon>Ferrimonadaceae</taxon>
        <taxon>Paraferrimonas</taxon>
    </lineage>
</organism>
<name>A0AA37TUQ6_9GAMM</name>
<dbReference type="EMBL" id="BSPO01000002">
    <property type="protein sequence ID" value="GLS83065.1"/>
    <property type="molecule type" value="Genomic_DNA"/>
</dbReference>
<dbReference type="InterPro" id="IPR032416">
    <property type="entry name" value="Peptidase_M24_C"/>
</dbReference>
<dbReference type="PANTHER" id="PTHR43763:SF6">
    <property type="entry name" value="XAA-PRO AMINOPEPTIDASE 1"/>
    <property type="match status" value="1"/>
</dbReference>
<proteinExistence type="inferred from homology"/>
<dbReference type="Gene3D" id="3.40.350.10">
    <property type="entry name" value="Creatinase/prolidase N-terminal domain"/>
    <property type="match status" value="2"/>
</dbReference>
<dbReference type="GO" id="GO:0070006">
    <property type="term" value="F:metalloaminopeptidase activity"/>
    <property type="evidence" value="ECO:0007669"/>
    <property type="project" value="InterPro"/>
</dbReference>
<dbReference type="InterPro" id="IPR033740">
    <property type="entry name" value="Pept_M24B"/>
</dbReference>
<dbReference type="GO" id="GO:0046872">
    <property type="term" value="F:metal ion binding"/>
    <property type="evidence" value="ECO:0007669"/>
    <property type="project" value="UniProtKB-KW"/>
</dbReference>
<evidence type="ECO:0000256" key="3">
    <source>
        <dbReference type="ARBA" id="ARBA00022801"/>
    </source>
</evidence>
<dbReference type="GO" id="GO:0005737">
    <property type="term" value="C:cytoplasm"/>
    <property type="evidence" value="ECO:0007669"/>
    <property type="project" value="UniProtKB-ARBA"/>
</dbReference>
<dbReference type="Proteomes" id="UP001157439">
    <property type="component" value="Unassembled WGS sequence"/>
</dbReference>
<gene>
    <name evidence="7" type="primary">ampP</name>
    <name evidence="7" type="ORF">GCM10007894_10420</name>
</gene>
<evidence type="ECO:0000313" key="8">
    <source>
        <dbReference type="Proteomes" id="UP001157439"/>
    </source>
</evidence>
<feature type="domain" description="Peptidase M24" evidence="4">
    <location>
        <begin position="309"/>
        <end position="524"/>
    </location>
</feature>
<keyword evidence="7" id="KW-0645">Protease</keyword>
<dbReference type="InterPro" id="IPR036005">
    <property type="entry name" value="Creatinase/aminopeptidase-like"/>
</dbReference>
<evidence type="ECO:0000256" key="1">
    <source>
        <dbReference type="ARBA" id="ARBA00008766"/>
    </source>
</evidence>
<dbReference type="Pfam" id="PF00557">
    <property type="entry name" value="Peptidase_M24"/>
    <property type="match status" value="1"/>
</dbReference>
<keyword evidence="7" id="KW-0031">Aminopeptidase</keyword>
<reference evidence="7 8" key="1">
    <citation type="journal article" date="2014" name="Int. J. Syst. Evol. Microbiol.">
        <title>Complete genome sequence of Corynebacterium casei LMG S-19264T (=DSM 44701T), isolated from a smear-ripened cheese.</title>
        <authorList>
            <consortium name="US DOE Joint Genome Institute (JGI-PGF)"/>
            <person name="Walter F."/>
            <person name="Albersmeier A."/>
            <person name="Kalinowski J."/>
            <person name="Ruckert C."/>
        </authorList>
    </citation>
    <scope>NUCLEOTIDE SEQUENCE [LARGE SCALE GENOMIC DNA]</scope>
    <source>
        <strain evidence="7 8">NBRC 112785</strain>
    </source>
</reference>
<dbReference type="PANTHER" id="PTHR43763">
    <property type="entry name" value="XAA-PRO AMINOPEPTIDASE 1"/>
    <property type="match status" value="1"/>
</dbReference>
<accession>A0AA37TUQ6</accession>
<dbReference type="InterPro" id="IPR050422">
    <property type="entry name" value="X-Pro_aminopeptidase_P"/>
</dbReference>
<dbReference type="InterPro" id="IPR000587">
    <property type="entry name" value="Creatinase_N"/>
</dbReference>
<dbReference type="Pfam" id="PF16188">
    <property type="entry name" value="Peptidase_M24_C"/>
    <property type="match status" value="1"/>
</dbReference>
<comment type="caution">
    <text evidence="7">The sequence shown here is derived from an EMBL/GenBank/DDBJ whole genome shotgun (WGS) entry which is preliminary data.</text>
</comment>
<dbReference type="CDD" id="cd01085">
    <property type="entry name" value="APP"/>
    <property type="match status" value="1"/>
</dbReference>
<protein>
    <submittedName>
        <fullName evidence="7">Xaa-Pro aminopeptidase</fullName>
    </submittedName>
</protein>
<dbReference type="Pfam" id="PF16189">
    <property type="entry name" value="Creatinase_N_2"/>
    <property type="match status" value="1"/>
</dbReference>
<keyword evidence="2" id="KW-0479">Metal-binding</keyword>
<comment type="similarity">
    <text evidence="1">Belongs to the peptidase M24B family.</text>
</comment>
<feature type="domain" description="Peptidase M24 C-terminal" evidence="6">
    <location>
        <begin position="536"/>
        <end position="595"/>
    </location>
</feature>
<dbReference type="AlphaFoldDB" id="A0AA37TUQ6"/>
<dbReference type="InterPro" id="IPR029149">
    <property type="entry name" value="Creatin/AminoP/Spt16_N"/>
</dbReference>
<evidence type="ECO:0000259" key="5">
    <source>
        <dbReference type="Pfam" id="PF01321"/>
    </source>
</evidence>
<sequence length="595" mass="65043">MSHTIANRLAAIREVMAQQQIDAFIIPRADEYLGEYVPEHNERLLWISDFTGSAGHVVVLAEDAAIFVDGRYTVQVRQQVDGDLFSYQSLTDDPLAPWLADKLAQGAKVGFDARLHTLAWQQATSAQLAKSGIQLTQTAVNPVDQVWQQRPAAPSQPIFCFSDELAGATSLAKRRQIATIVADNNADMALITALDSIAWLLNLRSRNIPRLPALLGSALLSSDGSMQVFLDVSLLEDGVAEHVGDGVEFKPEADFAQALQQLNGVRLLADSNTSNAWSQLTAREAGAELVEGSDPVAIPKAQKNAVELEGMRQAHLRDGAAVSRFLAWLDEQVEAGQLHDEGQLADKLASFREPLPHYQEPSFDTISAAGSNAAMCHYNHLNGTPATLPMNSLYLVDSGGQYLDGTTDVTRTVAIGQVSAEQKQRVTLVLKGHIALDQAKFPRGTSGQQLDALARMPLWQQGLDYDHGTGHGVGHFLSVHEGPQRIAKNANSVPLLEGMVVSNEPGYYQDGDYGIRLENLVAVRKARSLANSERNMLEFEALTLIPFDVRLIEVSMLTDSERQWLNSYHQLVLEKIGPQLQGSDLAWLKQATRPI</sequence>
<dbReference type="FunFam" id="3.90.230.10:FF:000009">
    <property type="entry name" value="xaa-Pro aminopeptidase 2"/>
    <property type="match status" value="1"/>
</dbReference>
<dbReference type="RefSeq" id="WP_095497366.1">
    <property type="nucleotide sequence ID" value="NZ_BSPO01000002.1"/>
</dbReference>
<feature type="domain" description="Creatinase N-terminal" evidence="5">
    <location>
        <begin position="8"/>
        <end position="131"/>
    </location>
</feature>
<dbReference type="InterPro" id="IPR000994">
    <property type="entry name" value="Pept_M24"/>
</dbReference>
<keyword evidence="8" id="KW-1185">Reference proteome</keyword>
<dbReference type="Gene3D" id="3.90.230.10">
    <property type="entry name" value="Creatinase/methionine aminopeptidase superfamily"/>
    <property type="match status" value="1"/>
</dbReference>
<evidence type="ECO:0000259" key="4">
    <source>
        <dbReference type="Pfam" id="PF00557"/>
    </source>
</evidence>
<dbReference type="SUPFAM" id="SSF53092">
    <property type="entry name" value="Creatinase/prolidase N-terminal domain"/>
    <property type="match status" value="1"/>
</dbReference>